<feature type="region of interest" description="Disordered" evidence="4">
    <location>
        <begin position="1"/>
        <end position="23"/>
    </location>
</feature>
<dbReference type="Pfam" id="PF01638">
    <property type="entry name" value="HxlR"/>
    <property type="match status" value="1"/>
</dbReference>
<dbReference type="PANTHER" id="PTHR33204">
    <property type="entry name" value="TRANSCRIPTIONAL REGULATOR, MARR FAMILY"/>
    <property type="match status" value="1"/>
</dbReference>
<feature type="compositionally biased region" description="Basic and acidic residues" evidence="4">
    <location>
        <begin position="1"/>
        <end position="20"/>
    </location>
</feature>
<dbReference type="InterPro" id="IPR002577">
    <property type="entry name" value="HTH_HxlR"/>
</dbReference>
<proteinExistence type="predicted"/>
<protein>
    <submittedName>
        <fullName evidence="6">Transcriptional regulator, HxlR family</fullName>
    </submittedName>
</protein>
<dbReference type="GO" id="GO:0003677">
    <property type="term" value="F:DNA binding"/>
    <property type="evidence" value="ECO:0007669"/>
    <property type="project" value="UniProtKB-KW"/>
</dbReference>
<dbReference type="InterPro" id="IPR036388">
    <property type="entry name" value="WH-like_DNA-bd_sf"/>
</dbReference>
<keyword evidence="3" id="KW-0804">Transcription</keyword>
<dbReference type="AlphaFoldDB" id="A0A1M7ADU3"/>
<reference evidence="6 7" key="1">
    <citation type="submission" date="2016-11" db="EMBL/GenBank/DDBJ databases">
        <authorList>
            <person name="Jaros S."/>
            <person name="Januszkiewicz K."/>
            <person name="Wedrychowicz H."/>
        </authorList>
    </citation>
    <scope>NUCLEOTIDE SEQUENCE [LARGE SCALE GENOMIC DNA]</scope>
    <source>
        <strain evidence="6 7">DSM 43832</strain>
    </source>
</reference>
<dbReference type="PROSITE" id="PS51118">
    <property type="entry name" value="HTH_HXLR"/>
    <property type="match status" value="1"/>
</dbReference>
<evidence type="ECO:0000313" key="7">
    <source>
        <dbReference type="Proteomes" id="UP000184363"/>
    </source>
</evidence>
<evidence type="ECO:0000256" key="2">
    <source>
        <dbReference type="ARBA" id="ARBA00023125"/>
    </source>
</evidence>
<dbReference type="PANTHER" id="PTHR33204:SF18">
    <property type="entry name" value="TRANSCRIPTIONAL REGULATORY PROTEIN"/>
    <property type="match status" value="1"/>
</dbReference>
<keyword evidence="7" id="KW-1185">Reference proteome</keyword>
<dbReference type="EMBL" id="FRAP01000027">
    <property type="protein sequence ID" value="SHL40943.1"/>
    <property type="molecule type" value="Genomic_DNA"/>
</dbReference>
<evidence type="ECO:0000256" key="4">
    <source>
        <dbReference type="SAM" id="MobiDB-lite"/>
    </source>
</evidence>
<sequence>MSADRWDPELVPDEAGRTTRPEPTCPVEVALAAIAGRWTTLLLRDLMAGPRSYGQIRAALPTLSDKVLADRLRDLQERGLVERRVHPGFPTTTTYALTPAGRLLRPLLVELYRTGQALQSAHAGGHGDRPAPV</sequence>
<feature type="domain" description="HTH hxlR-type" evidence="5">
    <location>
        <begin position="25"/>
        <end position="123"/>
    </location>
</feature>
<evidence type="ECO:0000259" key="5">
    <source>
        <dbReference type="PROSITE" id="PS51118"/>
    </source>
</evidence>
<dbReference type="RefSeq" id="WP_234997621.1">
    <property type="nucleotide sequence ID" value="NZ_CALGVN010000019.1"/>
</dbReference>
<keyword evidence="1" id="KW-0805">Transcription regulation</keyword>
<gene>
    <name evidence="6" type="ORF">SAMN05443637_12757</name>
</gene>
<evidence type="ECO:0000256" key="3">
    <source>
        <dbReference type="ARBA" id="ARBA00023163"/>
    </source>
</evidence>
<organism evidence="6 7">
    <name type="scientific">Pseudonocardia thermophila</name>
    <dbReference type="NCBI Taxonomy" id="1848"/>
    <lineage>
        <taxon>Bacteria</taxon>
        <taxon>Bacillati</taxon>
        <taxon>Actinomycetota</taxon>
        <taxon>Actinomycetes</taxon>
        <taxon>Pseudonocardiales</taxon>
        <taxon>Pseudonocardiaceae</taxon>
        <taxon>Pseudonocardia</taxon>
    </lineage>
</organism>
<dbReference type="InterPro" id="IPR036390">
    <property type="entry name" value="WH_DNA-bd_sf"/>
</dbReference>
<dbReference type="STRING" id="1848.SAMN05443637_12757"/>
<evidence type="ECO:0000313" key="6">
    <source>
        <dbReference type="EMBL" id="SHL40943.1"/>
    </source>
</evidence>
<name>A0A1M7ADU3_PSETH</name>
<dbReference type="SUPFAM" id="SSF46785">
    <property type="entry name" value="Winged helix' DNA-binding domain"/>
    <property type="match status" value="1"/>
</dbReference>
<dbReference type="Proteomes" id="UP000184363">
    <property type="component" value="Unassembled WGS sequence"/>
</dbReference>
<keyword evidence="2" id="KW-0238">DNA-binding</keyword>
<accession>A0A1M7ADU3</accession>
<dbReference type="Gene3D" id="1.10.10.10">
    <property type="entry name" value="Winged helix-like DNA-binding domain superfamily/Winged helix DNA-binding domain"/>
    <property type="match status" value="1"/>
</dbReference>
<evidence type="ECO:0000256" key="1">
    <source>
        <dbReference type="ARBA" id="ARBA00023015"/>
    </source>
</evidence>